<comment type="cofactor">
    <cofactor evidence="1">
        <name>Zn(2+)</name>
        <dbReference type="ChEBI" id="CHEBI:29105"/>
    </cofactor>
</comment>
<comment type="similarity">
    <text evidence="2">Belongs to the histone deacetylase family.</text>
</comment>
<evidence type="ECO:0000256" key="1">
    <source>
        <dbReference type="ARBA" id="ARBA00001947"/>
    </source>
</evidence>
<name>A0ABR4NCU7_9FUNG</name>
<dbReference type="Gene3D" id="3.40.800.20">
    <property type="entry name" value="Histone deacetylase domain"/>
    <property type="match status" value="1"/>
</dbReference>
<evidence type="ECO:0000313" key="7">
    <source>
        <dbReference type="EMBL" id="KAL2917379.1"/>
    </source>
</evidence>
<reference evidence="7 8" key="1">
    <citation type="submission" date="2023-09" db="EMBL/GenBank/DDBJ databases">
        <title>Pangenome analysis of Batrachochytrium dendrobatidis and related Chytrids.</title>
        <authorList>
            <person name="Yacoub M.N."/>
            <person name="Stajich J.E."/>
            <person name="James T.Y."/>
        </authorList>
    </citation>
    <scope>NUCLEOTIDE SEQUENCE [LARGE SCALE GENOMIC DNA]</scope>
    <source>
        <strain evidence="7 8">JEL0888</strain>
    </source>
</reference>
<dbReference type="PRINTS" id="PR01270">
    <property type="entry name" value="HDASUPER"/>
</dbReference>
<sequence length="351" mass="38095">MLTVYSEKQLLHHPPKEMVIGRFIDYRETPSRAETIIKAIRDRNVGDVVAPVDRGLAPILAVHTEKYVSYFQTAYEKWIEIGGNPDGVFPDTFAVRLSQIYQDISDGGAGGRPGFFSYDMTAIIAKDTYTAAYEAAQVATTGAEILASEKRRAVFALCRPPGHHSSEDLAGGYCFFNNAGIAAEHLIKHHGFGNVVILDIDYHHGNGTQAIFYKRRNPMYASIHGDPDYPYFWGRAEETGEGEGKGANVNVPLPIGTGDDEYLAALDALIANHIVPYGIQALVVSLGVDTFGGDPVGSFNLTSACFERIGERLARIGVPTLFVMEGGYAVSEIGTNVTNVLLAFERAAGSQ</sequence>
<dbReference type="InterPro" id="IPR023696">
    <property type="entry name" value="Ureohydrolase_dom_sf"/>
</dbReference>
<organism evidence="7 8">
    <name type="scientific">Polyrhizophydium stewartii</name>
    <dbReference type="NCBI Taxonomy" id="2732419"/>
    <lineage>
        <taxon>Eukaryota</taxon>
        <taxon>Fungi</taxon>
        <taxon>Fungi incertae sedis</taxon>
        <taxon>Chytridiomycota</taxon>
        <taxon>Chytridiomycota incertae sedis</taxon>
        <taxon>Chytridiomycetes</taxon>
        <taxon>Rhizophydiales</taxon>
        <taxon>Rhizophydiales incertae sedis</taxon>
        <taxon>Polyrhizophydium</taxon>
    </lineage>
</organism>
<dbReference type="Pfam" id="PF00850">
    <property type="entry name" value="Hist_deacetyl"/>
    <property type="match status" value="1"/>
</dbReference>
<dbReference type="CDD" id="cd10001">
    <property type="entry name" value="HDAC_classII_APAH"/>
    <property type="match status" value="1"/>
</dbReference>
<dbReference type="InterPro" id="IPR037138">
    <property type="entry name" value="His_deacetylse_dom_sf"/>
</dbReference>
<dbReference type="EMBL" id="JADGIZ020000011">
    <property type="protein sequence ID" value="KAL2917379.1"/>
    <property type="molecule type" value="Genomic_DNA"/>
</dbReference>
<dbReference type="InterPro" id="IPR000286">
    <property type="entry name" value="HDACs"/>
</dbReference>
<proteinExistence type="inferred from homology"/>
<keyword evidence="3" id="KW-0479">Metal-binding</keyword>
<dbReference type="SUPFAM" id="SSF52768">
    <property type="entry name" value="Arginase/deacetylase"/>
    <property type="match status" value="1"/>
</dbReference>
<accession>A0ABR4NCU7</accession>
<keyword evidence="4" id="KW-0378">Hydrolase</keyword>
<comment type="caution">
    <text evidence="7">The sequence shown here is derived from an EMBL/GenBank/DDBJ whole genome shotgun (WGS) entry which is preliminary data.</text>
</comment>
<evidence type="ECO:0000256" key="4">
    <source>
        <dbReference type="ARBA" id="ARBA00022801"/>
    </source>
</evidence>
<dbReference type="InterPro" id="IPR023801">
    <property type="entry name" value="His_deacetylse_dom"/>
</dbReference>
<protein>
    <recommendedName>
        <fullName evidence="6">Histone deacetylase domain-containing protein</fullName>
    </recommendedName>
</protein>
<keyword evidence="5" id="KW-0862">Zinc</keyword>
<evidence type="ECO:0000259" key="6">
    <source>
        <dbReference type="Pfam" id="PF00850"/>
    </source>
</evidence>
<feature type="domain" description="Histone deacetylase" evidence="6">
    <location>
        <begin position="28"/>
        <end position="341"/>
    </location>
</feature>
<evidence type="ECO:0000313" key="8">
    <source>
        <dbReference type="Proteomes" id="UP001527925"/>
    </source>
</evidence>
<dbReference type="Proteomes" id="UP001527925">
    <property type="component" value="Unassembled WGS sequence"/>
</dbReference>
<dbReference type="PANTHER" id="PTHR10625:SF17">
    <property type="entry name" value="HISTONE DEACETYLASE 8"/>
    <property type="match status" value="1"/>
</dbReference>
<evidence type="ECO:0000256" key="5">
    <source>
        <dbReference type="ARBA" id="ARBA00022833"/>
    </source>
</evidence>
<dbReference type="PANTHER" id="PTHR10625">
    <property type="entry name" value="HISTONE DEACETYLASE HDAC1-RELATED"/>
    <property type="match status" value="1"/>
</dbReference>
<evidence type="ECO:0000256" key="3">
    <source>
        <dbReference type="ARBA" id="ARBA00022723"/>
    </source>
</evidence>
<gene>
    <name evidence="7" type="ORF">HK105_203043</name>
</gene>
<keyword evidence="8" id="KW-1185">Reference proteome</keyword>
<evidence type="ECO:0000256" key="2">
    <source>
        <dbReference type="ARBA" id="ARBA00005947"/>
    </source>
</evidence>